<evidence type="ECO:0000313" key="2">
    <source>
        <dbReference type="Proteomes" id="UP000620262"/>
    </source>
</evidence>
<accession>A0ABR9ITP2</accession>
<proteinExistence type="predicted"/>
<dbReference type="Proteomes" id="UP000620262">
    <property type="component" value="Unassembled WGS sequence"/>
</dbReference>
<comment type="caution">
    <text evidence="1">The sequence shown here is derived from an EMBL/GenBank/DDBJ whole genome shotgun (WGS) entry which is preliminary data.</text>
</comment>
<dbReference type="RefSeq" id="WP_192730244.1">
    <property type="nucleotide sequence ID" value="NZ_BAAAVL010000018.1"/>
</dbReference>
<evidence type="ECO:0000313" key="1">
    <source>
        <dbReference type="EMBL" id="MBE1506555.1"/>
    </source>
</evidence>
<gene>
    <name evidence="1" type="ORF">H4W29_003736</name>
</gene>
<keyword evidence="2" id="KW-1185">Reference proteome</keyword>
<sequence>MTISSEINRSGPYNGDGTATAFEYKFKILEPRHLQVIRTDASGTDSILVLDADYIVTGVGNDGGGSAVIVPAPADGTKITLLLDVPFTQETDLENQGAYYAETLEQALDLVVMRLQQLKERAARAVTIPPSFDSATIDKLIADVLTLSNKGDALEAVAAVSQYLETVADIANDIPDVAGLTQTAQQKAAEAAQSATSANTSAGLATAYATNPEDIVVPGSGGLFSAFHWYRKTLAIYNDVANTLAGWLHGAAAKSEIGDDDEFAIADSATGWGLRKVLAGSIVKYVCVATGLDFFTGFIPAYVGITSVTIGPGVGWFGGKKHQTALAAAKTLVQLLDTGAVQASKTYFLYAIRKLSDGTTDFVMSLSGLEADVTKPVGWECLSGSRVGVVITNSSGNIVPFWQTGNEVNTDTYSWFIANANVQGLAVPSNVPVGLSVDIWVLIDTVVASTGQDCIGIVSDAAAAKYTTGAAHQVRCRSRSGNDYPDQSAAAGKARSNTNGQLWRHVSVTSAACSASFFVCGWYDYTCKRLFA</sequence>
<dbReference type="EMBL" id="JADBEC010000001">
    <property type="protein sequence ID" value="MBE1506555.1"/>
    <property type="molecule type" value="Genomic_DNA"/>
</dbReference>
<name>A0ABR9ITP2_RHIVS</name>
<reference evidence="1 2" key="1">
    <citation type="submission" date="2020-10" db="EMBL/GenBank/DDBJ databases">
        <title>Sequencing the genomes of 1000 actinobacteria strains.</title>
        <authorList>
            <person name="Klenk H.-P."/>
        </authorList>
    </citation>
    <scope>NUCLEOTIDE SEQUENCE [LARGE SCALE GENOMIC DNA]</scope>
    <source>
        <strain evidence="1 2">DSM 7307</strain>
    </source>
</reference>
<protein>
    <submittedName>
        <fullName evidence="1">Uncharacterized protein</fullName>
    </submittedName>
</protein>
<organism evidence="1 2">
    <name type="scientific">Rhizobium viscosum</name>
    <name type="common">Arthrobacter viscosus</name>
    <dbReference type="NCBI Taxonomy" id="1673"/>
    <lineage>
        <taxon>Bacteria</taxon>
        <taxon>Pseudomonadati</taxon>
        <taxon>Pseudomonadota</taxon>
        <taxon>Alphaproteobacteria</taxon>
        <taxon>Hyphomicrobiales</taxon>
        <taxon>Rhizobiaceae</taxon>
        <taxon>Rhizobium/Agrobacterium group</taxon>
        <taxon>Rhizobium</taxon>
    </lineage>
</organism>